<keyword evidence="7" id="KW-1185">Reference proteome</keyword>
<feature type="region of interest" description="Disordered" evidence="4">
    <location>
        <begin position="480"/>
        <end position="512"/>
    </location>
</feature>
<reference evidence="6" key="1">
    <citation type="submission" date="2020-09" db="EMBL/GenBank/DDBJ databases">
        <authorList>
            <person name="Kikuchi T."/>
        </authorList>
    </citation>
    <scope>NUCLEOTIDE SEQUENCE</scope>
    <source>
        <strain evidence="6">SH1</strain>
    </source>
</reference>
<dbReference type="PROSITE" id="PS50096">
    <property type="entry name" value="IQ"/>
    <property type="match status" value="1"/>
</dbReference>
<dbReference type="InterPro" id="IPR036872">
    <property type="entry name" value="CH_dom_sf"/>
</dbReference>
<evidence type="ECO:0000259" key="5">
    <source>
        <dbReference type="PROSITE" id="PS50021"/>
    </source>
</evidence>
<evidence type="ECO:0000313" key="7">
    <source>
        <dbReference type="Proteomes" id="UP000614601"/>
    </source>
</evidence>
<dbReference type="Proteomes" id="UP000783686">
    <property type="component" value="Unassembled WGS sequence"/>
</dbReference>
<dbReference type="InterPro" id="IPR001715">
    <property type="entry name" value="CH_dom"/>
</dbReference>
<feature type="compositionally biased region" description="Basic and acidic residues" evidence="4">
    <location>
        <begin position="498"/>
        <end position="507"/>
    </location>
</feature>
<comment type="subcellular location">
    <subcellularLocation>
        <location evidence="1">Cytoplasm</location>
    </subcellularLocation>
</comment>
<comment type="caution">
    <text evidence="6">The sequence shown here is derived from an EMBL/GenBank/DDBJ whole genome shotgun (WGS) entry which is preliminary data.</text>
</comment>
<dbReference type="GO" id="GO:0000278">
    <property type="term" value="P:mitotic cell cycle"/>
    <property type="evidence" value="ECO:0007669"/>
    <property type="project" value="TreeGrafter"/>
</dbReference>
<organism evidence="6 7">
    <name type="scientific">Bursaphelenchus okinawaensis</name>
    <dbReference type="NCBI Taxonomy" id="465554"/>
    <lineage>
        <taxon>Eukaryota</taxon>
        <taxon>Metazoa</taxon>
        <taxon>Ecdysozoa</taxon>
        <taxon>Nematoda</taxon>
        <taxon>Chromadorea</taxon>
        <taxon>Rhabditida</taxon>
        <taxon>Tylenchina</taxon>
        <taxon>Tylenchomorpha</taxon>
        <taxon>Aphelenchoidea</taxon>
        <taxon>Aphelenchoididae</taxon>
        <taxon>Bursaphelenchus</taxon>
    </lineage>
</organism>
<feature type="domain" description="Calponin-homology (CH)" evidence="5">
    <location>
        <begin position="242"/>
        <end position="356"/>
    </location>
</feature>
<dbReference type="GO" id="GO:0005737">
    <property type="term" value="C:cytoplasm"/>
    <property type="evidence" value="ECO:0007669"/>
    <property type="project" value="UniProtKB-SubCell"/>
</dbReference>
<dbReference type="Proteomes" id="UP000614601">
    <property type="component" value="Unassembled WGS sequence"/>
</dbReference>
<dbReference type="InterPro" id="IPR051185">
    <property type="entry name" value="ASPM"/>
</dbReference>
<evidence type="ECO:0000256" key="4">
    <source>
        <dbReference type="SAM" id="MobiDB-lite"/>
    </source>
</evidence>
<evidence type="ECO:0000256" key="1">
    <source>
        <dbReference type="ARBA" id="ARBA00004496"/>
    </source>
</evidence>
<dbReference type="GO" id="GO:0005516">
    <property type="term" value="F:calmodulin binding"/>
    <property type="evidence" value="ECO:0007669"/>
    <property type="project" value="UniProtKB-KW"/>
</dbReference>
<dbReference type="Pfam" id="PF00307">
    <property type="entry name" value="CH"/>
    <property type="match status" value="1"/>
</dbReference>
<feature type="region of interest" description="Disordered" evidence="4">
    <location>
        <begin position="689"/>
        <end position="731"/>
    </location>
</feature>
<gene>
    <name evidence="6" type="ORF">BOKJ2_LOCUS13009</name>
</gene>
<dbReference type="EMBL" id="CAJFCW020000006">
    <property type="protein sequence ID" value="CAG9125337.1"/>
    <property type="molecule type" value="Genomic_DNA"/>
</dbReference>
<dbReference type="SUPFAM" id="SSF48371">
    <property type="entry name" value="ARM repeat"/>
    <property type="match status" value="1"/>
</dbReference>
<dbReference type="OrthoDB" id="5870774at2759"/>
<dbReference type="Gene3D" id="1.10.418.10">
    <property type="entry name" value="Calponin-like domain"/>
    <property type="match status" value="1"/>
</dbReference>
<dbReference type="PANTHER" id="PTHR22706:SF1">
    <property type="entry name" value="ASSEMBLY FACTOR FOR SPINDLE MICROTUBULES"/>
    <property type="match status" value="1"/>
</dbReference>
<dbReference type="AlphaFoldDB" id="A0A811LKC7"/>
<dbReference type="InterPro" id="IPR016024">
    <property type="entry name" value="ARM-type_fold"/>
</dbReference>
<dbReference type="GO" id="GO:0007051">
    <property type="term" value="P:spindle organization"/>
    <property type="evidence" value="ECO:0007669"/>
    <property type="project" value="TreeGrafter"/>
</dbReference>
<name>A0A811LKC7_9BILA</name>
<dbReference type="EMBL" id="CAJFDH010000006">
    <property type="protein sequence ID" value="CAD5228950.1"/>
    <property type="molecule type" value="Genomic_DNA"/>
</dbReference>
<dbReference type="PROSITE" id="PS50021">
    <property type="entry name" value="CH"/>
    <property type="match status" value="1"/>
</dbReference>
<accession>A0A811LKC7</accession>
<evidence type="ECO:0000313" key="6">
    <source>
        <dbReference type="EMBL" id="CAD5228950.1"/>
    </source>
</evidence>
<sequence length="1010" mass="116558">MEVDGRLSEEYLVKISRFNSAKERLDEIRDQLNQSEYETITEVLTSSVNQLVSNDVYGIRDEEFERARIKVKNLYKDETIVEIKRLGHRDFTQKLKYDITKDITLQNSFFGLIANYEPEYLRLAIEAILDVKFETLEEFRKEFRKVANKKLFTSHRIMSNPKYAYGSATKVYTEEGKSIAYVHFLALSCQLIALMEYMVNDRVILNLTRMFTLKSTFTTSKDMIMEISKLFMPGSVVLPRFFNLCNCQFSYEQTMLHNHNYNVTDLSSDLNDGVVLSRLIENVQFSKSGKLKTVTGLRLNAENDRLNKIRNIKNVIELAKEWEVIATDLNVNATLIHAGDKKEIISLLLHIFGAQPLFTQEPVEVKRSLNSTRSPFKRPDIKLDMDSTRILQSRDNLFDETVEQSRPLLEVILEECSGRSSIESGSSGERESYIETEMDTGLEGRENEVELQIGTKLEEDKENKIEQEVNTEFEERKENYVGLESEKELEEDTENDIQSERETKFEEGTENNIEAERDTEYEKRNENIVEIKSGTEFEGLKQIEIQLGMDTELEEEKENEFALKSDIELRDGKENNIELERDTEYEERKENVIGLEPDTVLEKETENDFKSGAVTELNEGKEIEPEVDASLEQGNENGFEPVLDTGLGTIKENDIELEMGTSLDEESNQDCELEVGTRLTTIIENDVESEMGTNSFGEGRENEIEPEKETELEEEKGNEVELEAGSVNEEESAVIEEEIKVTYELHRNVPCIEELNMAQYNALDEQANRLEPPISNPNADWDYWATVIQKVWRGYRVRKRNKQRLEELRRNVAQKSAVLQYNVLSHSNFTVLKRITTYIPLLVSDSLYDRLVAVTFMNRIFEYNHQFVNIFVERQGVKAVVDSSTFLLRSAQDVIVQKAVAQLILNIVCYGESGIVQIHATDLAKLLMKNLRKYRPQSGIVDADIKDIFVKTSRSLKLLTDFPSALEVMKKYNISYYLDKVNRIQFRGDALTLQKAVFNLKQCVRLVDTN</sequence>
<evidence type="ECO:0000256" key="3">
    <source>
        <dbReference type="ARBA" id="ARBA00022860"/>
    </source>
</evidence>
<feature type="compositionally biased region" description="Basic and acidic residues" evidence="4">
    <location>
        <begin position="698"/>
        <end position="719"/>
    </location>
</feature>
<proteinExistence type="predicted"/>
<evidence type="ECO:0000256" key="2">
    <source>
        <dbReference type="ARBA" id="ARBA00022490"/>
    </source>
</evidence>
<feature type="compositionally biased region" description="Acidic residues" evidence="4">
    <location>
        <begin position="487"/>
        <end position="497"/>
    </location>
</feature>
<dbReference type="PANTHER" id="PTHR22706">
    <property type="entry name" value="ASSEMBLY FACTOR FOR SPINDLE MICROTUBULES"/>
    <property type="match status" value="1"/>
</dbReference>
<keyword evidence="2" id="KW-0963">Cytoplasm</keyword>
<feature type="compositionally biased region" description="Acidic residues" evidence="4">
    <location>
        <begin position="720"/>
        <end position="731"/>
    </location>
</feature>
<dbReference type="GO" id="GO:0051295">
    <property type="term" value="P:establishment of meiotic spindle localization"/>
    <property type="evidence" value="ECO:0007669"/>
    <property type="project" value="TreeGrafter"/>
</dbReference>
<keyword evidence="3" id="KW-0112">Calmodulin-binding</keyword>
<protein>
    <recommendedName>
        <fullName evidence="5">Calponin-homology (CH) domain-containing protein</fullName>
    </recommendedName>
</protein>
<dbReference type="CDD" id="cd23767">
    <property type="entry name" value="IQCD"/>
    <property type="match status" value="1"/>
</dbReference>
<dbReference type="SUPFAM" id="SSF47576">
    <property type="entry name" value="Calponin-homology domain, CH-domain"/>
    <property type="match status" value="1"/>
</dbReference>
<dbReference type="GO" id="GO:0000922">
    <property type="term" value="C:spindle pole"/>
    <property type="evidence" value="ECO:0007669"/>
    <property type="project" value="TreeGrafter"/>
</dbReference>